<dbReference type="Pfam" id="PF11790">
    <property type="entry name" value="Glyco_hydro_cc"/>
    <property type="match status" value="1"/>
</dbReference>
<dbReference type="HOGENOM" id="CLU_040908_0_1_1"/>
<feature type="compositionally biased region" description="Basic residues" evidence="1">
    <location>
        <begin position="49"/>
        <end position="62"/>
    </location>
</feature>
<dbReference type="OrthoDB" id="5959761at2759"/>
<dbReference type="GO" id="GO:0071966">
    <property type="term" value="P:fungal-type cell wall polysaccharide metabolic process"/>
    <property type="evidence" value="ECO:0007669"/>
    <property type="project" value="TreeGrafter"/>
</dbReference>
<dbReference type="Proteomes" id="UP000027265">
    <property type="component" value="Unassembled WGS sequence"/>
</dbReference>
<dbReference type="STRING" id="933084.A0A067QCF4"/>
<sequence>MAAKLINLLAISSLAILACSFGATSANALVTDHNLLARHPAAGHAGLAQRKRQSSSTKRCKPRPTTSSAAAAAVTPTTTTDTTTHTTTSSKQAAASSTPASSQPQAGSGASSGGGSKIGIAWALGDDPSLANFKTGGPLYTWSPYLPTNARELGFNPIPQLWGDKQIGDFTNLVVEGYADTVLGFNEPDQSGQSNMSPQHAADVWKQYIQPLANKGYKLISPACTSAPDSKGWMQQFFAACTGCTFDGLAIHFYGTSAQDLINYITDFHTTFGLPIWVTEFADQNFSGGAQANQGEVDAFMTQATDFMNGQDWVHAYFWFGVMHDMSGVNPDNQLMQGNGQPNALGYQYLGGN</sequence>
<dbReference type="InterPro" id="IPR053183">
    <property type="entry name" value="ASL1"/>
</dbReference>
<name>A0A067QCF4_9AGAM</name>
<reference evidence="5" key="1">
    <citation type="journal article" date="2014" name="Proc. Natl. Acad. Sci. U.S.A.">
        <title>Extensive sampling of basidiomycete genomes demonstrates inadequacy of the white-rot/brown-rot paradigm for wood decay fungi.</title>
        <authorList>
            <person name="Riley R."/>
            <person name="Salamov A.A."/>
            <person name="Brown D.W."/>
            <person name="Nagy L.G."/>
            <person name="Floudas D."/>
            <person name="Held B.W."/>
            <person name="Levasseur A."/>
            <person name="Lombard V."/>
            <person name="Morin E."/>
            <person name="Otillar R."/>
            <person name="Lindquist E.A."/>
            <person name="Sun H."/>
            <person name="LaButti K.M."/>
            <person name="Schmutz J."/>
            <person name="Jabbour D."/>
            <person name="Luo H."/>
            <person name="Baker S.E."/>
            <person name="Pisabarro A.G."/>
            <person name="Walton J.D."/>
            <person name="Blanchette R.A."/>
            <person name="Henrissat B."/>
            <person name="Martin F."/>
            <person name="Cullen D."/>
            <person name="Hibbett D.S."/>
            <person name="Grigoriev I.V."/>
        </authorList>
    </citation>
    <scope>NUCLEOTIDE SEQUENCE [LARGE SCALE GENOMIC DNA]</scope>
    <source>
        <strain evidence="5">MUCL 33604</strain>
    </source>
</reference>
<feature type="region of interest" description="Disordered" evidence="1">
    <location>
        <begin position="43"/>
        <end position="113"/>
    </location>
</feature>
<dbReference type="SUPFAM" id="SSF51445">
    <property type="entry name" value="(Trans)glycosidases"/>
    <property type="match status" value="1"/>
</dbReference>
<evidence type="ECO:0000313" key="4">
    <source>
        <dbReference type="EMBL" id="KDQ64748.1"/>
    </source>
</evidence>
<keyword evidence="5" id="KW-1185">Reference proteome</keyword>
<dbReference type="GO" id="GO:0009277">
    <property type="term" value="C:fungal-type cell wall"/>
    <property type="evidence" value="ECO:0007669"/>
    <property type="project" value="TreeGrafter"/>
</dbReference>
<organism evidence="4 5">
    <name type="scientific">Jaapia argillacea MUCL 33604</name>
    <dbReference type="NCBI Taxonomy" id="933084"/>
    <lineage>
        <taxon>Eukaryota</taxon>
        <taxon>Fungi</taxon>
        <taxon>Dikarya</taxon>
        <taxon>Basidiomycota</taxon>
        <taxon>Agaricomycotina</taxon>
        <taxon>Agaricomycetes</taxon>
        <taxon>Agaricomycetidae</taxon>
        <taxon>Jaapiales</taxon>
        <taxon>Jaapiaceae</taxon>
        <taxon>Jaapia</taxon>
    </lineage>
</organism>
<keyword evidence="4" id="KW-0378">Hydrolase</keyword>
<accession>A0A067QCF4</accession>
<dbReference type="PROSITE" id="PS51257">
    <property type="entry name" value="PROKAR_LIPOPROTEIN"/>
    <property type="match status" value="1"/>
</dbReference>
<evidence type="ECO:0000313" key="5">
    <source>
        <dbReference type="Proteomes" id="UP000027265"/>
    </source>
</evidence>
<dbReference type="EMBL" id="KL197709">
    <property type="protein sequence ID" value="KDQ64748.1"/>
    <property type="molecule type" value="Genomic_DNA"/>
</dbReference>
<feature type="chain" id="PRO_5001643912" evidence="2">
    <location>
        <begin position="27"/>
        <end position="353"/>
    </location>
</feature>
<gene>
    <name evidence="4" type="ORF">JAAARDRAFT_237017</name>
</gene>
<dbReference type="InParanoid" id="A0A067QCF4"/>
<evidence type="ECO:0000256" key="1">
    <source>
        <dbReference type="SAM" id="MobiDB-lite"/>
    </source>
</evidence>
<protein>
    <submittedName>
        <fullName evidence="4">Glycoside hydrolase family 128 protein</fullName>
    </submittedName>
</protein>
<feature type="domain" description="Asl1-like glycosyl hydrolase catalytic" evidence="3">
    <location>
        <begin position="139"/>
        <end position="349"/>
    </location>
</feature>
<dbReference type="InterPro" id="IPR017853">
    <property type="entry name" value="GH"/>
</dbReference>
<keyword evidence="2" id="KW-0732">Signal</keyword>
<dbReference type="Gene3D" id="3.20.20.80">
    <property type="entry name" value="Glycosidases"/>
    <property type="match status" value="1"/>
</dbReference>
<feature type="compositionally biased region" description="Low complexity" evidence="1">
    <location>
        <begin position="65"/>
        <end position="109"/>
    </location>
</feature>
<dbReference type="PANTHER" id="PTHR34154:SF3">
    <property type="entry name" value="ALKALI-SENSITIVE LINKAGE PROTEIN 1"/>
    <property type="match status" value="1"/>
</dbReference>
<proteinExistence type="predicted"/>
<dbReference type="InterPro" id="IPR024655">
    <property type="entry name" value="Asl1_glyco_hydro_catalytic"/>
</dbReference>
<evidence type="ECO:0000256" key="2">
    <source>
        <dbReference type="SAM" id="SignalP"/>
    </source>
</evidence>
<dbReference type="PANTHER" id="PTHR34154">
    <property type="entry name" value="ALKALI-SENSITIVE LINKAGE PROTEIN 1"/>
    <property type="match status" value="1"/>
</dbReference>
<dbReference type="AlphaFoldDB" id="A0A067QCF4"/>
<feature type="signal peptide" evidence="2">
    <location>
        <begin position="1"/>
        <end position="26"/>
    </location>
</feature>
<dbReference type="GO" id="GO:0016787">
    <property type="term" value="F:hydrolase activity"/>
    <property type="evidence" value="ECO:0007669"/>
    <property type="project" value="UniProtKB-KW"/>
</dbReference>
<evidence type="ECO:0000259" key="3">
    <source>
        <dbReference type="Pfam" id="PF11790"/>
    </source>
</evidence>